<evidence type="ECO:0000313" key="1">
    <source>
        <dbReference type="EMBL" id="JAH88366.1"/>
    </source>
</evidence>
<organism evidence="1">
    <name type="scientific">Anguilla anguilla</name>
    <name type="common">European freshwater eel</name>
    <name type="synonym">Muraena anguilla</name>
    <dbReference type="NCBI Taxonomy" id="7936"/>
    <lineage>
        <taxon>Eukaryota</taxon>
        <taxon>Metazoa</taxon>
        <taxon>Chordata</taxon>
        <taxon>Craniata</taxon>
        <taxon>Vertebrata</taxon>
        <taxon>Euteleostomi</taxon>
        <taxon>Actinopterygii</taxon>
        <taxon>Neopterygii</taxon>
        <taxon>Teleostei</taxon>
        <taxon>Anguilliformes</taxon>
        <taxon>Anguillidae</taxon>
        <taxon>Anguilla</taxon>
    </lineage>
</organism>
<dbReference type="EMBL" id="GBXM01020211">
    <property type="protein sequence ID" value="JAH88366.1"/>
    <property type="molecule type" value="Transcribed_RNA"/>
</dbReference>
<name>A0A0E9WDJ6_ANGAN</name>
<accession>A0A0E9WDJ6</accession>
<reference evidence="1" key="2">
    <citation type="journal article" date="2015" name="Fish Shellfish Immunol.">
        <title>Early steps in the European eel (Anguilla anguilla)-Vibrio vulnificus interaction in the gills: Role of the RtxA13 toxin.</title>
        <authorList>
            <person name="Callol A."/>
            <person name="Pajuelo D."/>
            <person name="Ebbesson L."/>
            <person name="Teles M."/>
            <person name="MacKenzie S."/>
            <person name="Amaro C."/>
        </authorList>
    </citation>
    <scope>NUCLEOTIDE SEQUENCE</scope>
</reference>
<dbReference type="AlphaFoldDB" id="A0A0E9WDJ6"/>
<sequence length="60" mass="6931">MLRSQIRVGFRSFDKIILDIILIIIIIRQNNIRGKPSELIFKKSWLGCQNFSKCAVATHS</sequence>
<proteinExistence type="predicted"/>
<protein>
    <submittedName>
        <fullName evidence="1">Uncharacterized protein</fullName>
    </submittedName>
</protein>
<reference evidence="1" key="1">
    <citation type="submission" date="2014-11" db="EMBL/GenBank/DDBJ databases">
        <authorList>
            <person name="Amaro Gonzalez C."/>
        </authorList>
    </citation>
    <scope>NUCLEOTIDE SEQUENCE</scope>
</reference>